<dbReference type="GO" id="GO:0000398">
    <property type="term" value="P:mRNA splicing, via spliceosome"/>
    <property type="evidence" value="ECO:0007669"/>
    <property type="project" value="UniProtKB-UniRule"/>
</dbReference>
<keyword evidence="3 7" id="KW-0507">mRNA processing</keyword>
<comment type="function">
    <text evidence="7">Required for pre-mRNA splicing.</text>
</comment>
<feature type="compositionally biased region" description="Basic residues" evidence="8">
    <location>
        <begin position="256"/>
        <end position="278"/>
    </location>
</feature>
<dbReference type="InterPro" id="IPR005037">
    <property type="entry name" value="PRP38"/>
</dbReference>
<reference evidence="9" key="1">
    <citation type="submission" date="2014-09" db="EMBL/GenBank/DDBJ databases">
        <title>Draft genome sequence of an oleaginous Mucoromycotina fungus Mucor ambiguus NBRC6742.</title>
        <authorList>
            <person name="Takeda I."/>
            <person name="Yamane N."/>
            <person name="Morita T."/>
            <person name="Tamano K."/>
            <person name="Machida M."/>
            <person name="Baker S."/>
            <person name="Koike H."/>
        </authorList>
    </citation>
    <scope>NUCLEOTIDE SEQUENCE</scope>
    <source>
        <strain evidence="9">NBRC 6742</strain>
    </source>
</reference>
<evidence type="ECO:0000256" key="1">
    <source>
        <dbReference type="ARBA" id="ARBA00004123"/>
    </source>
</evidence>
<name>A0A0C9MEM5_9FUNG</name>
<keyword evidence="6 7" id="KW-0539">Nucleus</keyword>
<gene>
    <name evidence="9" type="ORF">MAM1_0008c00910</name>
</gene>
<comment type="similarity">
    <text evidence="2 7">Belongs to the PRP38 family.</text>
</comment>
<dbReference type="AlphaFoldDB" id="A0A0C9MEM5"/>
<proteinExistence type="inferred from homology"/>
<evidence type="ECO:0000256" key="3">
    <source>
        <dbReference type="ARBA" id="ARBA00022664"/>
    </source>
</evidence>
<sequence>MSNKKASNVLETWGNETTMNLNAIIYQNILSSPYFRSLYNKKTFHEIVDEIYNEAPFVKGTQPSTAYCCLFKMWTLRLTVKQIENMIDHVDSPYIRAIGFLYLRYVCAPAQLWDWLQYYLEDEEEIAISSGVNPTKITIGKLCRMLITEQKFQNTMLPRIPVPIARDLEKKLNDYDMEKRKTSTRRDDRDRDDKHYSRDRGRDRSTSRQRYTSRSRSPSRKSYRRDDRDDLDDYERRRRSHSRHRDDDKSRSRDRYSRKRSMSPVYKRRDRYRSRSRSGSKEDTRRSESRTYSKDSTSDRILLLNACNHMKSVGLEANQAVTVEFMKCLEAFVQNKPLREKWQQTDLDFTTNCVFLDESAFHINLKRGSVISATGLINVSLRVPKRIKKRKLGCETDGYSIGTVTGHYLGFLKATLDEMDKYPEMKGHYLAMDNGLIHSSTDIGK</sequence>
<feature type="region of interest" description="Disordered" evidence="8">
    <location>
        <begin position="175"/>
        <end position="294"/>
    </location>
</feature>
<comment type="subcellular location">
    <subcellularLocation>
        <location evidence="1 7">Nucleus</location>
    </subcellularLocation>
</comment>
<keyword evidence="5 7" id="KW-0508">mRNA splicing</keyword>
<dbReference type="EMBL" id="DF836297">
    <property type="protein sequence ID" value="GAN01477.1"/>
    <property type="molecule type" value="Genomic_DNA"/>
</dbReference>
<evidence type="ECO:0000313" key="9">
    <source>
        <dbReference type="EMBL" id="GAN01477.1"/>
    </source>
</evidence>
<keyword evidence="10" id="KW-1185">Reference proteome</keyword>
<dbReference type="OrthoDB" id="3881at2759"/>
<evidence type="ECO:0000256" key="6">
    <source>
        <dbReference type="ARBA" id="ARBA00023242"/>
    </source>
</evidence>
<feature type="compositionally biased region" description="Basic residues" evidence="8">
    <location>
        <begin position="211"/>
        <end position="223"/>
    </location>
</feature>
<keyword evidence="4 7" id="KW-0747">Spliceosome</keyword>
<protein>
    <recommendedName>
        <fullName evidence="7">Pre-mRNA-splicing factor 38</fullName>
    </recommendedName>
</protein>
<dbReference type="Pfam" id="PF03371">
    <property type="entry name" value="PRP38"/>
    <property type="match status" value="1"/>
</dbReference>
<evidence type="ECO:0000313" key="10">
    <source>
        <dbReference type="Proteomes" id="UP000053815"/>
    </source>
</evidence>
<organism evidence="9">
    <name type="scientific">Mucor ambiguus</name>
    <dbReference type="NCBI Taxonomy" id="91626"/>
    <lineage>
        <taxon>Eukaryota</taxon>
        <taxon>Fungi</taxon>
        <taxon>Fungi incertae sedis</taxon>
        <taxon>Mucoromycota</taxon>
        <taxon>Mucoromycotina</taxon>
        <taxon>Mucoromycetes</taxon>
        <taxon>Mucorales</taxon>
        <taxon>Mucorineae</taxon>
        <taxon>Mucoraceae</taxon>
        <taxon>Mucor</taxon>
    </lineage>
</organism>
<evidence type="ECO:0000256" key="7">
    <source>
        <dbReference type="RuleBase" id="RU367025"/>
    </source>
</evidence>
<feature type="compositionally biased region" description="Basic and acidic residues" evidence="8">
    <location>
        <begin position="244"/>
        <end position="255"/>
    </location>
</feature>
<feature type="compositionally biased region" description="Basic and acidic residues" evidence="8">
    <location>
        <begin position="175"/>
        <end position="206"/>
    </location>
</feature>
<dbReference type="STRING" id="91626.A0A0C9MEM5"/>
<dbReference type="GO" id="GO:0005681">
    <property type="term" value="C:spliceosomal complex"/>
    <property type="evidence" value="ECO:0007669"/>
    <property type="project" value="UniProtKB-KW"/>
</dbReference>
<accession>A0A0C9MEM5</accession>
<dbReference type="Proteomes" id="UP000053815">
    <property type="component" value="Unassembled WGS sequence"/>
</dbReference>
<dbReference type="PANTHER" id="PTHR23142">
    <property type="entry name" value="PRE-MRNA-SPLICING FACTOR 38A-RELATED"/>
    <property type="match status" value="1"/>
</dbReference>
<evidence type="ECO:0000256" key="2">
    <source>
        <dbReference type="ARBA" id="ARBA00006164"/>
    </source>
</evidence>
<feature type="compositionally biased region" description="Basic and acidic residues" evidence="8">
    <location>
        <begin position="279"/>
        <end position="294"/>
    </location>
</feature>
<evidence type="ECO:0000256" key="4">
    <source>
        <dbReference type="ARBA" id="ARBA00022728"/>
    </source>
</evidence>
<evidence type="ECO:0000256" key="5">
    <source>
        <dbReference type="ARBA" id="ARBA00023187"/>
    </source>
</evidence>
<evidence type="ECO:0000256" key="8">
    <source>
        <dbReference type="SAM" id="MobiDB-lite"/>
    </source>
</evidence>